<evidence type="ECO:0000259" key="1">
    <source>
        <dbReference type="Pfam" id="PF07484"/>
    </source>
</evidence>
<sequence length="181" mass="19409">MASGEDFMASIILFSFNFAPKGYAMCNGQLLPINQNQALFSLLGTTYGGNGQTNFALPDFRGRTALHPGQGIVYGQSAGEENHTLTVPEMPQHVHTLNVDQNSYVKAPAGALADTADPNGAYYAANPAVTGRFTNHQDTGMYQNTPFNTGNTGSGQPHNNMMPYLVLNFCIAITGIFPSRN</sequence>
<dbReference type="InterPro" id="IPR037053">
    <property type="entry name" value="Phage_tail_collar_dom_sf"/>
</dbReference>
<dbReference type="Gene3D" id="3.90.1340.10">
    <property type="entry name" value="Phage tail collar domain"/>
    <property type="match status" value="1"/>
</dbReference>
<dbReference type="EMBL" id="QKLU01000003">
    <property type="protein sequence ID" value="PYF74765.1"/>
    <property type="molecule type" value="Genomic_DNA"/>
</dbReference>
<protein>
    <submittedName>
        <fullName evidence="2">Microcystin-dependent protein</fullName>
    </submittedName>
</protein>
<dbReference type="AlphaFoldDB" id="A0A318UL66"/>
<dbReference type="InterPro" id="IPR011083">
    <property type="entry name" value="Phage_tail_collar_dom"/>
</dbReference>
<evidence type="ECO:0000313" key="2">
    <source>
        <dbReference type="EMBL" id="PYF74765.1"/>
    </source>
</evidence>
<organism evidence="2 3">
    <name type="scientific">Pedobacter nutrimenti</name>
    <dbReference type="NCBI Taxonomy" id="1241337"/>
    <lineage>
        <taxon>Bacteria</taxon>
        <taxon>Pseudomonadati</taxon>
        <taxon>Bacteroidota</taxon>
        <taxon>Sphingobacteriia</taxon>
        <taxon>Sphingobacteriales</taxon>
        <taxon>Sphingobacteriaceae</taxon>
        <taxon>Pedobacter</taxon>
    </lineage>
</organism>
<feature type="domain" description="Phage tail collar" evidence="1">
    <location>
        <begin position="10"/>
        <end position="64"/>
    </location>
</feature>
<dbReference type="RefSeq" id="WP_110829534.1">
    <property type="nucleotide sequence ID" value="NZ_QKLU01000003.1"/>
</dbReference>
<name>A0A318UL66_9SPHI</name>
<gene>
    <name evidence="2" type="ORF">B0O44_103211</name>
</gene>
<reference evidence="2 3" key="1">
    <citation type="submission" date="2018-06" db="EMBL/GenBank/DDBJ databases">
        <title>Genomic Encyclopedia of Archaeal and Bacterial Type Strains, Phase II (KMG-II): from individual species to whole genera.</title>
        <authorList>
            <person name="Goeker M."/>
        </authorList>
    </citation>
    <scope>NUCLEOTIDE SEQUENCE [LARGE SCALE GENOMIC DNA]</scope>
    <source>
        <strain evidence="2 3">DSM 27372</strain>
    </source>
</reference>
<dbReference type="Pfam" id="PF07484">
    <property type="entry name" value="Collar"/>
    <property type="match status" value="1"/>
</dbReference>
<evidence type="ECO:0000313" key="3">
    <source>
        <dbReference type="Proteomes" id="UP000248198"/>
    </source>
</evidence>
<accession>A0A318UL66</accession>
<proteinExistence type="predicted"/>
<dbReference type="SUPFAM" id="SSF88874">
    <property type="entry name" value="Receptor-binding domain of short tail fibre protein gp12"/>
    <property type="match status" value="1"/>
</dbReference>
<comment type="caution">
    <text evidence="2">The sequence shown here is derived from an EMBL/GenBank/DDBJ whole genome shotgun (WGS) entry which is preliminary data.</text>
</comment>
<dbReference type="OrthoDB" id="9810174at2"/>
<keyword evidence="3" id="KW-1185">Reference proteome</keyword>
<dbReference type="Proteomes" id="UP000248198">
    <property type="component" value="Unassembled WGS sequence"/>
</dbReference>